<protein>
    <submittedName>
        <fullName evidence="6">Cyclopropane-fatty-acyl-phospholipid synthase</fullName>
        <ecNumber evidence="6">2.1.1.79</ecNumber>
    </submittedName>
</protein>
<dbReference type="SUPFAM" id="SSF53335">
    <property type="entry name" value="S-adenosyl-L-methionine-dependent methyltransferases"/>
    <property type="match status" value="1"/>
</dbReference>
<dbReference type="GO" id="GO:0032259">
    <property type="term" value="P:methylation"/>
    <property type="evidence" value="ECO:0007669"/>
    <property type="project" value="UniProtKB-KW"/>
</dbReference>
<accession>A0ABU1ZUF4</accession>
<dbReference type="InterPro" id="IPR050723">
    <property type="entry name" value="CFA/CMAS"/>
</dbReference>
<keyword evidence="2 6" id="KW-0489">Methyltransferase</keyword>
<proteinExistence type="inferred from homology"/>
<dbReference type="InterPro" id="IPR029063">
    <property type="entry name" value="SAM-dependent_MTases_sf"/>
</dbReference>
<gene>
    <name evidence="6" type="ORF">J2S39_000230</name>
</gene>
<dbReference type="Gene3D" id="3.40.50.150">
    <property type="entry name" value="Vaccinia Virus protein VP39"/>
    <property type="match status" value="1"/>
</dbReference>
<keyword evidence="7" id="KW-1185">Reference proteome</keyword>
<evidence type="ECO:0000256" key="5">
    <source>
        <dbReference type="ARBA" id="ARBA00023098"/>
    </source>
</evidence>
<dbReference type="PIRSF" id="PIRSF003085">
    <property type="entry name" value="CMAS"/>
    <property type="match status" value="1"/>
</dbReference>
<name>A0ABU1ZUF4_9CORY</name>
<dbReference type="PANTHER" id="PTHR43667">
    <property type="entry name" value="CYCLOPROPANE-FATTY-ACYL-PHOSPHOLIPID SYNTHASE"/>
    <property type="match status" value="1"/>
</dbReference>
<evidence type="ECO:0000256" key="1">
    <source>
        <dbReference type="ARBA" id="ARBA00010815"/>
    </source>
</evidence>
<dbReference type="CDD" id="cd02440">
    <property type="entry name" value="AdoMet_MTases"/>
    <property type="match status" value="1"/>
</dbReference>
<evidence type="ECO:0000256" key="4">
    <source>
        <dbReference type="ARBA" id="ARBA00022691"/>
    </source>
</evidence>
<dbReference type="EMBL" id="JAVDXZ010000001">
    <property type="protein sequence ID" value="MDR7328554.1"/>
    <property type="molecule type" value="Genomic_DNA"/>
</dbReference>
<evidence type="ECO:0000313" key="6">
    <source>
        <dbReference type="EMBL" id="MDR7328554.1"/>
    </source>
</evidence>
<evidence type="ECO:0000256" key="3">
    <source>
        <dbReference type="ARBA" id="ARBA00022679"/>
    </source>
</evidence>
<sequence>MAFQPLTVAEIIDTMVTPPNPYRWEAFDGSATGPEDAKYTVKITSPEGLSYMATSPGDLGLARAWMTGGIVVEGEHLAYPYGIFDSLRDLYSQFRKPGPGELVEIYRSLRTMGALKVQPVPEIERQGWLERTLRDGLTRHSKQRDADVISSHYDVGNDFYELFLGKEMTYTCAYYPHEDASLDEAQDNKFRLVFEKLRLKAGDRHLDLGCGWGGMVRYAARRGVKSLGVTLSKQQAEWAQAKIKEEGLEDLAEVRHCDVRDVTESGFDGISAIGLLEHIGVDNYAEFFTTFSGKLRDGGLLLNHCITNFDNHRSMKGGFVDRYIFPDGELTGSGTVIREMQDNGLEVLHEENLRFDYARTLRDWCLNLRENWEEAVELVGEDTAKLWGMYMAGSQWGFENNVVQLHQVLGMKLDDRGGRAGVPERRWWNDSPWDEIEKYHA</sequence>
<comment type="caution">
    <text evidence="6">The sequence shown here is derived from an EMBL/GenBank/DDBJ whole genome shotgun (WGS) entry which is preliminary data.</text>
</comment>
<dbReference type="RefSeq" id="WP_290197448.1">
    <property type="nucleotide sequence ID" value="NZ_CP047654.1"/>
</dbReference>
<reference evidence="6" key="1">
    <citation type="submission" date="2023-07" db="EMBL/GenBank/DDBJ databases">
        <title>Sequencing the genomes of 1000 actinobacteria strains.</title>
        <authorList>
            <person name="Klenk H.-P."/>
        </authorList>
    </citation>
    <scope>NUCLEOTIDE SEQUENCE</scope>
    <source>
        <strain evidence="6">DSM 107476</strain>
    </source>
</reference>
<evidence type="ECO:0000256" key="2">
    <source>
        <dbReference type="ARBA" id="ARBA00022603"/>
    </source>
</evidence>
<comment type="similarity">
    <text evidence="1">Belongs to the CFA/CMAS family.</text>
</comment>
<organism evidence="6 7">
    <name type="scientific">Corynebacterium guangdongense</name>
    <dbReference type="NCBI Taxonomy" id="1783348"/>
    <lineage>
        <taxon>Bacteria</taxon>
        <taxon>Bacillati</taxon>
        <taxon>Actinomycetota</taxon>
        <taxon>Actinomycetes</taxon>
        <taxon>Mycobacteriales</taxon>
        <taxon>Corynebacteriaceae</taxon>
        <taxon>Corynebacterium</taxon>
    </lineage>
</organism>
<dbReference type="InterPro" id="IPR003333">
    <property type="entry name" value="CMAS"/>
</dbReference>
<dbReference type="Pfam" id="PF02353">
    <property type="entry name" value="CMAS"/>
    <property type="match status" value="1"/>
</dbReference>
<dbReference type="GO" id="GO:0008825">
    <property type="term" value="F:cyclopropane-fatty-acyl-phospholipid synthase activity"/>
    <property type="evidence" value="ECO:0007669"/>
    <property type="project" value="UniProtKB-EC"/>
</dbReference>
<keyword evidence="4" id="KW-0949">S-adenosyl-L-methionine</keyword>
<keyword evidence="3 6" id="KW-0808">Transferase</keyword>
<keyword evidence="5" id="KW-0443">Lipid metabolism</keyword>
<evidence type="ECO:0000313" key="7">
    <source>
        <dbReference type="Proteomes" id="UP001180840"/>
    </source>
</evidence>
<dbReference type="Proteomes" id="UP001180840">
    <property type="component" value="Unassembled WGS sequence"/>
</dbReference>
<dbReference type="EC" id="2.1.1.79" evidence="6"/>
<dbReference type="PANTHER" id="PTHR43667:SF1">
    <property type="entry name" value="CYCLOPROPANE-FATTY-ACYL-PHOSPHOLIPID SYNTHASE"/>
    <property type="match status" value="1"/>
</dbReference>